<dbReference type="SUPFAM" id="SSF55031">
    <property type="entry name" value="Bacterial exopeptidase dimerisation domain"/>
    <property type="match status" value="1"/>
</dbReference>
<evidence type="ECO:0000313" key="6">
    <source>
        <dbReference type="Proteomes" id="UP000461670"/>
    </source>
</evidence>
<organism evidence="5 6">
    <name type="scientific">Paracidovorax wautersii</name>
    <dbReference type="NCBI Taxonomy" id="1177982"/>
    <lineage>
        <taxon>Bacteria</taxon>
        <taxon>Pseudomonadati</taxon>
        <taxon>Pseudomonadota</taxon>
        <taxon>Betaproteobacteria</taxon>
        <taxon>Burkholderiales</taxon>
        <taxon>Comamonadaceae</taxon>
        <taxon>Paracidovorax</taxon>
    </lineage>
</organism>
<dbReference type="CDD" id="cd03884">
    <property type="entry name" value="M20_bAS"/>
    <property type="match status" value="1"/>
</dbReference>
<evidence type="ECO:0000256" key="3">
    <source>
        <dbReference type="PIRSR" id="PIRSR001235-1"/>
    </source>
</evidence>
<feature type="binding site" evidence="3">
    <location>
        <position position="204"/>
    </location>
    <ligand>
        <name>Zn(2+)</name>
        <dbReference type="ChEBI" id="CHEBI:29105"/>
        <label>1</label>
    </ligand>
</feature>
<dbReference type="Gene3D" id="3.40.630.10">
    <property type="entry name" value="Zn peptidases"/>
    <property type="match status" value="1"/>
</dbReference>
<dbReference type="InterPro" id="IPR010158">
    <property type="entry name" value="Amidase_Cbmase"/>
</dbReference>
<dbReference type="PANTHER" id="PTHR32494">
    <property type="entry name" value="ALLANTOATE DEIMINASE-RELATED"/>
    <property type="match status" value="1"/>
</dbReference>
<dbReference type="InterPro" id="IPR002933">
    <property type="entry name" value="Peptidase_M20"/>
</dbReference>
<evidence type="ECO:0000256" key="2">
    <source>
        <dbReference type="ARBA" id="ARBA00022801"/>
    </source>
</evidence>
<gene>
    <name evidence="5" type="primary">hyuC</name>
    <name evidence="5" type="ORF">GAK30_02048</name>
</gene>
<dbReference type="AlphaFoldDB" id="A0A7V8JQE3"/>
<reference evidence="6" key="1">
    <citation type="journal article" date="2020" name="MBio">
        <title>Horizontal gene transfer to a defensive symbiont with a reduced genome amongst a multipartite beetle microbiome.</title>
        <authorList>
            <person name="Waterworth S.C."/>
            <person name="Florez L.V."/>
            <person name="Rees E.R."/>
            <person name="Hertweck C."/>
            <person name="Kaltenpoth M."/>
            <person name="Kwan J.C."/>
        </authorList>
    </citation>
    <scope>NUCLEOTIDE SEQUENCE [LARGE SCALE GENOMIC DNA]</scope>
</reference>
<dbReference type="SUPFAM" id="SSF53187">
    <property type="entry name" value="Zn-dependent exopeptidases"/>
    <property type="match status" value="1"/>
</dbReference>
<comment type="caution">
    <text evidence="5">The sequence shown here is derived from an EMBL/GenBank/DDBJ whole genome shotgun (WGS) entry which is preliminary data.</text>
</comment>
<feature type="binding site" evidence="3">
    <location>
        <position position="94"/>
    </location>
    <ligand>
        <name>Zn(2+)</name>
        <dbReference type="ChEBI" id="CHEBI:29105"/>
        <label>1</label>
    </ligand>
</feature>
<comment type="cofactor">
    <cofactor evidence="3">
        <name>Zn(2+)</name>
        <dbReference type="ChEBI" id="CHEBI:29105"/>
    </cofactor>
    <text evidence="3">Binds 2 Zn(2+) ions per subunit.</text>
</comment>
<dbReference type="Gene3D" id="3.30.70.360">
    <property type="match status" value="1"/>
</dbReference>
<feature type="domain" description="Peptidase M20 dimerisation" evidence="4">
    <location>
        <begin position="224"/>
        <end position="324"/>
    </location>
</feature>
<dbReference type="InterPro" id="IPR036264">
    <property type="entry name" value="Bact_exopeptidase_dim_dom"/>
</dbReference>
<dbReference type="Pfam" id="PF07687">
    <property type="entry name" value="M20_dimer"/>
    <property type="match status" value="1"/>
</dbReference>
<dbReference type="Pfam" id="PF01546">
    <property type="entry name" value="Peptidase_M20"/>
    <property type="match status" value="1"/>
</dbReference>
<proteinExistence type="inferred from homology"/>
<feature type="binding site" evidence="3">
    <location>
        <position position="395"/>
    </location>
    <ligand>
        <name>Zn(2+)</name>
        <dbReference type="ChEBI" id="CHEBI:29105"/>
        <label>2</label>
    </ligand>
</feature>
<evidence type="ECO:0000259" key="4">
    <source>
        <dbReference type="Pfam" id="PF07687"/>
    </source>
</evidence>
<keyword evidence="3" id="KW-0862">Zinc</keyword>
<keyword evidence="3" id="KW-0479">Metal-binding</keyword>
<evidence type="ECO:0000256" key="1">
    <source>
        <dbReference type="ARBA" id="ARBA00006153"/>
    </source>
</evidence>
<dbReference type="InterPro" id="IPR011650">
    <property type="entry name" value="Peptidase_M20_dimer"/>
</dbReference>
<feature type="binding site" evidence="3">
    <location>
        <position position="105"/>
    </location>
    <ligand>
        <name>Zn(2+)</name>
        <dbReference type="ChEBI" id="CHEBI:29105"/>
        <label>1</label>
    </ligand>
</feature>
<keyword evidence="2 5" id="KW-0378">Hydrolase</keyword>
<accession>A0A7V8JQE3</accession>
<dbReference type="EMBL" id="WNDQ01000025">
    <property type="protein sequence ID" value="KAF1021154.1"/>
    <property type="molecule type" value="Genomic_DNA"/>
</dbReference>
<feature type="binding site" evidence="3">
    <location>
        <position position="140"/>
    </location>
    <ligand>
        <name>Zn(2+)</name>
        <dbReference type="ChEBI" id="CHEBI:29105"/>
        <label>2</label>
    </ligand>
</feature>
<protein>
    <submittedName>
        <fullName evidence="5">N-carbamoyl-L-amino-acid hydrolase</fullName>
    </submittedName>
</protein>
<comment type="similarity">
    <text evidence="1">Belongs to the peptidase M20 family.</text>
</comment>
<dbReference type="PIRSF" id="PIRSF001235">
    <property type="entry name" value="Amidase_carbamoylase"/>
    <property type="match status" value="1"/>
</dbReference>
<dbReference type="GO" id="GO:0046872">
    <property type="term" value="F:metal ion binding"/>
    <property type="evidence" value="ECO:0007669"/>
    <property type="project" value="UniProtKB-KW"/>
</dbReference>
<evidence type="ECO:0000313" key="5">
    <source>
        <dbReference type="EMBL" id="KAF1021154.1"/>
    </source>
</evidence>
<dbReference type="GO" id="GO:0016813">
    <property type="term" value="F:hydrolase activity, acting on carbon-nitrogen (but not peptide) bonds, in linear amidines"/>
    <property type="evidence" value="ECO:0007669"/>
    <property type="project" value="InterPro"/>
</dbReference>
<dbReference type="Proteomes" id="UP000461670">
    <property type="component" value="Unassembled WGS sequence"/>
</dbReference>
<name>A0A7V8JQE3_9BURK</name>
<dbReference type="PANTHER" id="PTHR32494:SF5">
    <property type="entry name" value="ALLANTOATE AMIDOHYDROLASE"/>
    <property type="match status" value="1"/>
</dbReference>
<dbReference type="NCBIfam" id="TIGR01879">
    <property type="entry name" value="hydantase"/>
    <property type="match status" value="1"/>
</dbReference>
<feature type="binding site" evidence="3">
    <location>
        <position position="105"/>
    </location>
    <ligand>
        <name>Zn(2+)</name>
        <dbReference type="ChEBI" id="CHEBI:29105"/>
        <label>2</label>
    </ligand>
</feature>
<sequence length="422" mass="45277">MNDPDRTLSTMRHVDGARLIRHLTRLASFGGGGASVHDGVRRESLTDAELAAKRWLLTLFPGPRYAWTQDHAANFILRRRGLDETLPPVLTGSHLDTQPTGGWLDGAYGVVAGYEACMALDDAGIDTPRSIEIVAWTNEEGLRFAPGAMGSSAFANPVLLERYRDAQDADGVRFEDACHAARAGLPALPLAALGRPVHAYLEAHIEQGPVMEARGASLGIVEGIQGVRWYRVTVQGRSAHAGTTPAAARQDALLAAARLITTLHDAVQALGDDRVRWTVGQFVARPGSVNTIAEQADFTIDLRHPDAAVLARIESLLEALLQQPHGACTARMSRLMDRAPTVFHPLAVQAIQAAVAATGAPHCRLTSGAFHDAMYLADICPAAMLFVPSIDGISHHPQEHTRHEDLITGTRALTAALLQLAH</sequence>